<name>A0A9P5MNR1_9AGAM</name>
<dbReference type="InterPro" id="IPR036908">
    <property type="entry name" value="RlpA-like_sf"/>
</dbReference>
<accession>A0A9P5MNR1</accession>
<dbReference type="AlphaFoldDB" id="A0A9P5MNR1"/>
<proteinExistence type="predicted"/>
<dbReference type="EMBL" id="WHVB01000033">
    <property type="protein sequence ID" value="KAF8468075.1"/>
    <property type="molecule type" value="Genomic_DNA"/>
</dbReference>
<reference evidence="2" key="1">
    <citation type="submission" date="2019-10" db="EMBL/GenBank/DDBJ databases">
        <authorList>
            <consortium name="DOE Joint Genome Institute"/>
            <person name="Kuo A."/>
            <person name="Miyauchi S."/>
            <person name="Kiss E."/>
            <person name="Drula E."/>
            <person name="Kohler A."/>
            <person name="Sanchez-Garcia M."/>
            <person name="Andreopoulos B."/>
            <person name="Barry K.W."/>
            <person name="Bonito G."/>
            <person name="Buee M."/>
            <person name="Carver A."/>
            <person name="Chen C."/>
            <person name="Cichocki N."/>
            <person name="Clum A."/>
            <person name="Culley D."/>
            <person name="Crous P.W."/>
            <person name="Fauchery L."/>
            <person name="Girlanda M."/>
            <person name="Hayes R."/>
            <person name="Keri Z."/>
            <person name="LaButti K."/>
            <person name="Lipzen A."/>
            <person name="Lombard V."/>
            <person name="Magnuson J."/>
            <person name="Maillard F."/>
            <person name="Morin E."/>
            <person name="Murat C."/>
            <person name="Nolan M."/>
            <person name="Ohm R."/>
            <person name="Pangilinan J."/>
            <person name="Pereira M."/>
            <person name="Perotto S."/>
            <person name="Peter M."/>
            <person name="Riley R."/>
            <person name="Sitrit Y."/>
            <person name="Stielow B."/>
            <person name="Szollosi G."/>
            <person name="Zifcakova L."/>
            <person name="Stursova M."/>
            <person name="Spatafora J.W."/>
            <person name="Tedersoo L."/>
            <person name="Vaario L.-M."/>
            <person name="Yamada A."/>
            <person name="Yan M."/>
            <person name="Wang P."/>
            <person name="Xu J."/>
            <person name="Bruns T."/>
            <person name="Baldrian P."/>
            <person name="Vilgalys R."/>
            <person name="Henrissat B."/>
            <person name="Grigoriev I.V."/>
            <person name="Hibbett D."/>
            <person name="Nagy L.G."/>
            <person name="Martin F.M."/>
        </authorList>
    </citation>
    <scope>NUCLEOTIDE SEQUENCE</scope>
    <source>
        <strain evidence="2">Prilba</strain>
    </source>
</reference>
<feature type="chain" id="PRO_5040255159" evidence="1">
    <location>
        <begin position="19"/>
        <end position="164"/>
    </location>
</feature>
<keyword evidence="3" id="KW-1185">Reference proteome</keyword>
<dbReference type="SUPFAM" id="SSF50685">
    <property type="entry name" value="Barwin-like endoglucanases"/>
    <property type="match status" value="1"/>
</dbReference>
<comment type="caution">
    <text evidence="2">The sequence shown here is derived from an EMBL/GenBank/DDBJ whole genome shotgun (WGS) entry which is preliminary data.</text>
</comment>
<dbReference type="OrthoDB" id="623670at2759"/>
<evidence type="ECO:0000313" key="3">
    <source>
        <dbReference type="Proteomes" id="UP000759537"/>
    </source>
</evidence>
<evidence type="ECO:0000256" key="1">
    <source>
        <dbReference type="SAM" id="SignalP"/>
    </source>
</evidence>
<gene>
    <name evidence="2" type="ORF">DFH94DRAFT_776936</name>
</gene>
<reference evidence="2" key="2">
    <citation type="journal article" date="2020" name="Nat. Commun.">
        <title>Large-scale genome sequencing of mycorrhizal fungi provides insights into the early evolution of symbiotic traits.</title>
        <authorList>
            <person name="Miyauchi S."/>
            <person name="Kiss E."/>
            <person name="Kuo A."/>
            <person name="Drula E."/>
            <person name="Kohler A."/>
            <person name="Sanchez-Garcia M."/>
            <person name="Morin E."/>
            <person name="Andreopoulos B."/>
            <person name="Barry K.W."/>
            <person name="Bonito G."/>
            <person name="Buee M."/>
            <person name="Carver A."/>
            <person name="Chen C."/>
            <person name="Cichocki N."/>
            <person name="Clum A."/>
            <person name="Culley D."/>
            <person name="Crous P.W."/>
            <person name="Fauchery L."/>
            <person name="Girlanda M."/>
            <person name="Hayes R.D."/>
            <person name="Keri Z."/>
            <person name="LaButti K."/>
            <person name="Lipzen A."/>
            <person name="Lombard V."/>
            <person name="Magnuson J."/>
            <person name="Maillard F."/>
            <person name="Murat C."/>
            <person name="Nolan M."/>
            <person name="Ohm R.A."/>
            <person name="Pangilinan J."/>
            <person name="Pereira M.F."/>
            <person name="Perotto S."/>
            <person name="Peter M."/>
            <person name="Pfister S."/>
            <person name="Riley R."/>
            <person name="Sitrit Y."/>
            <person name="Stielow J.B."/>
            <person name="Szollosi G."/>
            <person name="Zifcakova L."/>
            <person name="Stursova M."/>
            <person name="Spatafora J.W."/>
            <person name="Tedersoo L."/>
            <person name="Vaario L.M."/>
            <person name="Yamada A."/>
            <person name="Yan M."/>
            <person name="Wang P."/>
            <person name="Xu J."/>
            <person name="Bruns T."/>
            <person name="Baldrian P."/>
            <person name="Vilgalys R."/>
            <person name="Dunand C."/>
            <person name="Henrissat B."/>
            <person name="Grigoriev I.V."/>
            <person name="Hibbett D."/>
            <person name="Nagy L.G."/>
            <person name="Martin F.M."/>
        </authorList>
    </citation>
    <scope>NUCLEOTIDE SEQUENCE</scope>
    <source>
        <strain evidence="2">Prilba</strain>
    </source>
</reference>
<evidence type="ECO:0000313" key="2">
    <source>
        <dbReference type="EMBL" id="KAF8468075.1"/>
    </source>
</evidence>
<sequence length="164" mass="18134">MYKLTLVLLFALFSLIFAIPEQVVPVKINKLEKRDVSRRALSNYGTYGTGIPYVPSLVGTNACGIPTNDKQVVVAIPSPIFNNDTDGTHCGETAWVFGRIGSYFYDWIEATVVDYCRGETVNDTRCDSDNSTTIGLSPTLWGFLNDTSVHVNGSADEIYVYWGM</sequence>
<dbReference type="Gene3D" id="2.40.40.10">
    <property type="entry name" value="RlpA-like domain"/>
    <property type="match status" value="1"/>
</dbReference>
<feature type="signal peptide" evidence="1">
    <location>
        <begin position="1"/>
        <end position="18"/>
    </location>
</feature>
<protein>
    <submittedName>
        <fullName evidence="2">Uncharacterized protein</fullName>
    </submittedName>
</protein>
<organism evidence="2 3">
    <name type="scientific">Russula ochroleuca</name>
    <dbReference type="NCBI Taxonomy" id="152965"/>
    <lineage>
        <taxon>Eukaryota</taxon>
        <taxon>Fungi</taxon>
        <taxon>Dikarya</taxon>
        <taxon>Basidiomycota</taxon>
        <taxon>Agaricomycotina</taxon>
        <taxon>Agaricomycetes</taxon>
        <taxon>Russulales</taxon>
        <taxon>Russulaceae</taxon>
        <taxon>Russula</taxon>
    </lineage>
</organism>
<dbReference type="Proteomes" id="UP000759537">
    <property type="component" value="Unassembled WGS sequence"/>
</dbReference>
<keyword evidence="1" id="KW-0732">Signal</keyword>
<dbReference type="CDD" id="cd22191">
    <property type="entry name" value="DPBB_RlpA_EXP_N-like"/>
    <property type="match status" value="1"/>
</dbReference>